<reference evidence="1" key="1">
    <citation type="submission" date="2016-12" db="EMBL/GenBank/DDBJ databases">
        <authorList>
            <person name="Moulin L."/>
        </authorList>
    </citation>
    <scope>NUCLEOTIDE SEQUENCE [LARGE SCALE GENOMIC DNA]</scope>
    <source>
        <strain evidence="1">STM 7183</strain>
    </source>
</reference>
<dbReference type="Gene3D" id="3.30.410.40">
    <property type="match status" value="1"/>
</dbReference>
<evidence type="ECO:0000313" key="1">
    <source>
        <dbReference type="EMBL" id="SIT44574.1"/>
    </source>
</evidence>
<dbReference type="RefSeq" id="WP_369122652.1">
    <property type="nucleotide sequence ID" value="NZ_CYGY02000042.1"/>
</dbReference>
<dbReference type="AlphaFoldDB" id="A0A1N7SB10"/>
<evidence type="ECO:0000313" key="2">
    <source>
        <dbReference type="Proteomes" id="UP000195569"/>
    </source>
</evidence>
<dbReference type="EMBL" id="CYGY02000042">
    <property type="protein sequence ID" value="SIT44574.1"/>
    <property type="molecule type" value="Genomic_DNA"/>
</dbReference>
<comment type="caution">
    <text evidence="1">The sequence shown here is derived from an EMBL/GenBank/DDBJ whole genome shotgun (WGS) entry which is preliminary data.</text>
</comment>
<organism evidence="1 2">
    <name type="scientific">Paraburkholderia piptadeniae</name>
    <dbReference type="NCBI Taxonomy" id="1701573"/>
    <lineage>
        <taxon>Bacteria</taxon>
        <taxon>Pseudomonadati</taxon>
        <taxon>Pseudomonadota</taxon>
        <taxon>Betaproteobacteria</taxon>
        <taxon>Burkholderiales</taxon>
        <taxon>Burkholderiaceae</taxon>
        <taxon>Paraburkholderia</taxon>
    </lineage>
</organism>
<sequence>MSRCDDRAHRVAEAGGFLKSRPTLDRPDLQLHFCTALVDDHNRHMHWGHGYSLHV</sequence>
<keyword evidence="2" id="KW-1185">Reference proteome</keyword>
<accession>A0A1N7SB10</accession>
<protein>
    <submittedName>
        <fullName evidence="1">Uncharacterized protein</fullName>
    </submittedName>
</protein>
<name>A0A1N7SB10_9BURK</name>
<dbReference type="Proteomes" id="UP000195569">
    <property type="component" value="Unassembled WGS sequence"/>
</dbReference>
<proteinExistence type="predicted"/>
<dbReference type="SUPFAM" id="SSF54373">
    <property type="entry name" value="FAD-linked reductases, C-terminal domain"/>
    <property type="match status" value="1"/>
</dbReference>
<gene>
    <name evidence="1" type="ORF">BN2476_420071</name>
</gene>